<feature type="compositionally biased region" description="Basic and acidic residues" evidence="1">
    <location>
        <begin position="15"/>
        <end position="28"/>
    </location>
</feature>
<reference evidence="2" key="1">
    <citation type="submission" date="2017-06" db="EMBL/GenBank/DDBJ databases">
        <title>complete sequence of plasmid p205880-qnrS.</title>
        <authorList>
            <person name="Wang S."/>
            <person name="Zhan Z."/>
            <person name="Fang H."/>
            <person name="Feng J."/>
            <person name="Zhang D."/>
            <person name="Jiang X."/>
            <person name="Wang F."/>
            <person name="Zeng L."/>
            <person name="Liang Q."/>
            <person name="Zhou D."/>
        </authorList>
    </citation>
    <scope>NUCLEOTIDE SEQUENCE</scope>
    <source>
        <strain evidence="2">205880</strain>
        <plasmid evidence="2">p205880-qnrS</plasmid>
    </source>
</reference>
<dbReference type="AlphaFoldDB" id="A0A286NCA4"/>
<accession>A0A286NCA4</accession>
<geneLocation type="plasmid" evidence="2">
    <name>p205880-qnrS</name>
</geneLocation>
<dbReference type="EMBL" id="MF190368">
    <property type="protein sequence ID" value="ASY91237.1"/>
    <property type="molecule type" value="Genomic_DNA"/>
</dbReference>
<organism evidence="2">
    <name type="scientific">Klebsiella pneumoniae</name>
    <dbReference type="NCBI Taxonomy" id="573"/>
    <lineage>
        <taxon>Bacteria</taxon>
        <taxon>Pseudomonadati</taxon>
        <taxon>Pseudomonadota</taxon>
        <taxon>Gammaproteobacteria</taxon>
        <taxon>Enterobacterales</taxon>
        <taxon>Enterobacteriaceae</taxon>
        <taxon>Klebsiella/Raoultella group</taxon>
        <taxon>Klebsiella</taxon>
        <taxon>Klebsiella pneumoniae complex</taxon>
    </lineage>
</organism>
<evidence type="ECO:0000313" key="2">
    <source>
        <dbReference type="EMBL" id="ASY91237.1"/>
    </source>
</evidence>
<keyword evidence="2" id="KW-0614">Plasmid</keyword>
<protein>
    <submittedName>
        <fullName evidence="2">Uncharacterized protein</fullName>
    </submittedName>
</protein>
<sequence length="38" mass="4254">MAALCRHGAEVQASDTRDSLNPLRERWSHQGMTATDLK</sequence>
<evidence type="ECO:0000256" key="1">
    <source>
        <dbReference type="SAM" id="MobiDB-lite"/>
    </source>
</evidence>
<feature type="region of interest" description="Disordered" evidence="1">
    <location>
        <begin position="1"/>
        <end position="38"/>
    </location>
</feature>
<proteinExistence type="predicted"/>
<name>A0A286NCA4_KLEPN</name>